<accession>G0QJH1</accession>
<dbReference type="STRING" id="857967.G0QJH1"/>
<proteinExistence type="predicted"/>
<reference evidence="1 2" key="1">
    <citation type="submission" date="2011-07" db="EMBL/GenBank/DDBJ databases">
        <authorList>
            <person name="Coyne R."/>
            <person name="Brami D."/>
            <person name="Johnson J."/>
            <person name="Hostetler J."/>
            <person name="Hannick L."/>
            <person name="Clark T."/>
            <person name="Cassidy-Hanley D."/>
            <person name="Inman J."/>
        </authorList>
    </citation>
    <scope>NUCLEOTIDE SEQUENCE [LARGE SCALE GENOMIC DNA]</scope>
    <source>
        <strain evidence="1 2">G5</strain>
    </source>
</reference>
<organism evidence="1 2">
    <name type="scientific">Ichthyophthirius multifiliis</name>
    <name type="common">White spot disease agent</name>
    <name type="synonym">Ich</name>
    <dbReference type="NCBI Taxonomy" id="5932"/>
    <lineage>
        <taxon>Eukaryota</taxon>
        <taxon>Sar</taxon>
        <taxon>Alveolata</taxon>
        <taxon>Ciliophora</taxon>
        <taxon>Intramacronucleata</taxon>
        <taxon>Oligohymenophorea</taxon>
        <taxon>Hymenostomatida</taxon>
        <taxon>Ophryoglenina</taxon>
        <taxon>Ichthyophthirius</taxon>
    </lineage>
</organism>
<evidence type="ECO:0000313" key="2">
    <source>
        <dbReference type="Proteomes" id="UP000008983"/>
    </source>
</evidence>
<dbReference type="EMBL" id="GL983067">
    <property type="protein sequence ID" value="EGR34622.1"/>
    <property type="molecule type" value="Genomic_DNA"/>
</dbReference>
<dbReference type="RefSeq" id="XP_004039926.1">
    <property type="nucleotide sequence ID" value="XM_004039878.1"/>
</dbReference>
<dbReference type="AlphaFoldDB" id="G0QJH1"/>
<dbReference type="InParanoid" id="G0QJH1"/>
<dbReference type="eggNOG" id="ENOG502SPZH">
    <property type="taxonomic scope" value="Eukaryota"/>
</dbReference>
<dbReference type="OMA" id="WILKEVE"/>
<evidence type="ECO:0000313" key="1">
    <source>
        <dbReference type="EMBL" id="EGR34622.1"/>
    </source>
</evidence>
<sequence>QQVLENIKEKEEKLKNANPRELLPRRKRRIYDRPLFDLDISEFNAWRSYDNVIYKVHKHAAPVVCKIPISPRLLQHAFGQGAQSLYNENLSTREYHFQDTNLDTYQLYDYKATTAYHGENLKDYDYDHQEHVRIKKRKQMHPSPEEFWEQDEPHMFRLNCSKYADFHKFKKWLLQEIEKRSKDIAYEQKILNKFGPFEIYDQYDKKYQINRSPTVFKYNRSYYLDEKPTQKQLKEDPYLECPKPAQVMEEKYRVHWPYQWQKKPEKNKNENFFLFKNKQLNSIYIQMIYHIQYINYLIQIKFLYLNL</sequence>
<protein>
    <submittedName>
        <fullName evidence="1">Uncharacterized protein</fullName>
    </submittedName>
</protein>
<dbReference type="GeneID" id="14910828"/>
<gene>
    <name evidence="1" type="ORF">IMG5_005430</name>
</gene>
<feature type="non-terminal residue" evidence="1">
    <location>
        <position position="1"/>
    </location>
</feature>
<keyword evidence="2" id="KW-1185">Reference proteome</keyword>
<dbReference type="Proteomes" id="UP000008983">
    <property type="component" value="Unassembled WGS sequence"/>
</dbReference>
<dbReference type="OrthoDB" id="284635at2759"/>
<name>G0QJH1_ICHMU</name>